<dbReference type="InterPro" id="IPR002634">
    <property type="entry name" value="BolA"/>
</dbReference>
<name>A0ABV3TBQ3_9GAMM</name>
<comment type="caution">
    <text evidence="2">The sequence shown here is derived from an EMBL/GenBank/DDBJ whole genome shotgun (WGS) entry which is preliminary data.</text>
</comment>
<evidence type="ECO:0000313" key="2">
    <source>
        <dbReference type="EMBL" id="MEX0469057.1"/>
    </source>
</evidence>
<accession>A0ABV3TBQ3</accession>
<dbReference type="Pfam" id="PF01722">
    <property type="entry name" value="BolA"/>
    <property type="match status" value="1"/>
</dbReference>
<dbReference type="PIRSF" id="PIRSF003113">
    <property type="entry name" value="BolA"/>
    <property type="match status" value="1"/>
</dbReference>
<dbReference type="PANTHER" id="PTHR46230">
    <property type="match status" value="1"/>
</dbReference>
<reference evidence="2 3" key="1">
    <citation type="submission" date="2024-02" db="EMBL/GenBank/DDBJ databases">
        <title>New especies of Spiribacter isolated from saline water.</title>
        <authorList>
            <person name="Leon M.J."/>
            <person name="De La Haba R."/>
            <person name="Sanchez-Porro C."/>
            <person name="Ventosa A."/>
        </authorList>
    </citation>
    <scope>NUCLEOTIDE SEQUENCE [LARGE SCALE GENOMIC DNA]</scope>
    <source>
        <strain evidence="3">ag22IC6-390</strain>
    </source>
</reference>
<keyword evidence="3" id="KW-1185">Reference proteome</keyword>
<organism evidence="2 3">
    <name type="scientific">Spiribacter pallidus</name>
    <dbReference type="NCBI Taxonomy" id="1987936"/>
    <lineage>
        <taxon>Bacteria</taxon>
        <taxon>Pseudomonadati</taxon>
        <taxon>Pseudomonadota</taxon>
        <taxon>Gammaproteobacteria</taxon>
        <taxon>Chromatiales</taxon>
        <taxon>Ectothiorhodospiraceae</taxon>
        <taxon>Spiribacter</taxon>
    </lineage>
</organism>
<dbReference type="PANTHER" id="PTHR46230:SF7">
    <property type="entry name" value="BOLA-LIKE PROTEIN 1"/>
    <property type="match status" value="1"/>
</dbReference>
<dbReference type="RefSeq" id="WP_367958715.1">
    <property type="nucleotide sequence ID" value="NZ_JBAKFK010000002.1"/>
</dbReference>
<protein>
    <submittedName>
        <fullName evidence="2">BolA family protein</fullName>
    </submittedName>
</protein>
<dbReference type="EMBL" id="JBAKFM010000002">
    <property type="protein sequence ID" value="MEX0469057.1"/>
    <property type="molecule type" value="Genomic_DNA"/>
</dbReference>
<dbReference type="SUPFAM" id="SSF82657">
    <property type="entry name" value="BolA-like"/>
    <property type="match status" value="1"/>
</dbReference>
<dbReference type="InterPro" id="IPR036065">
    <property type="entry name" value="BolA-like_sf"/>
</dbReference>
<dbReference type="Proteomes" id="UP001556709">
    <property type="component" value="Unassembled WGS sequence"/>
</dbReference>
<sequence length="101" mass="10928">MTERAATDRPAMIRQRLQAALEVQALEVIDDSHLHAGHAGAQAGGGHYRVRVVSPAFRDLGRIARHRMVYQAMGDAMRNDCIHALSIEALTPDEVGGPSTS</sequence>
<evidence type="ECO:0000313" key="3">
    <source>
        <dbReference type="Proteomes" id="UP001556709"/>
    </source>
</evidence>
<dbReference type="Gene3D" id="3.30.300.90">
    <property type="entry name" value="BolA-like"/>
    <property type="match status" value="1"/>
</dbReference>
<proteinExistence type="inferred from homology"/>
<evidence type="ECO:0000256" key="1">
    <source>
        <dbReference type="RuleBase" id="RU003860"/>
    </source>
</evidence>
<comment type="similarity">
    <text evidence="1">Belongs to the BolA/IbaG family.</text>
</comment>
<gene>
    <name evidence="2" type="ORF">V6X73_04890</name>
</gene>